<feature type="transmembrane region" description="Helical" evidence="11">
    <location>
        <begin position="63"/>
        <end position="83"/>
    </location>
</feature>
<evidence type="ECO:0000256" key="3">
    <source>
        <dbReference type="ARBA" id="ARBA00022475"/>
    </source>
</evidence>
<feature type="transmembrane region" description="Helical" evidence="11">
    <location>
        <begin position="297"/>
        <end position="316"/>
    </location>
</feature>
<keyword evidence="4" id="KW-0997">Cell inner membrane</keyword>
<accession>A0ABV8SCG8</accession>
<keyword evidence="8 11" id="KW-0472">Membrane</keyword>
<gene>
    <name evidence="12" type="ORF">ACFO1S_17580</name>
</gene>
<feature type="transmembrane region" description="Helical" evidence="11">
    <location>
        <begin position="377"/>
        <end position="397"/>
    </location>
</feature>
<evidence type="ECO:0000256" key="1">
    <source>
        <dbReference type="ARBA" id="ARBA00004651"/>
    </source>
</evidence>
<keyword evidence="6 11" id="KW-0812">Transmembrane</keyword>
<comment type="caution">
    <text evidence="12">The sequence shown here is derived from an EMBL/GenBank/DDBJ whole genome shotgun (WGS) entry which is preliminary data.</text>
</comment>
<dbReference type="InterPro" id="IPR001851">
    <property type="entry name" value="ABC_transp_permease"/>
</dbReference>
<keyword evidence="7 11" id="KW-1133">Transmembrane helix</keyword>
<feature type="transmembrane region" description="Helical" evidence="11">
    <location>
        <begin position="89"/>
        <end position="122"/>
    </location>
</feature>
<dbReference type="RefSeq" id="WP_204603878.1">
    <property type="nucleotide sequence ID" value="NZ_JBHSED010000036.1"/>
</dbReference>
<evidence type="ECO:0000256" key="8">
    <source>
        <dbReference type="ARBA" id="ARBA00023136"/>
    </source>
</evidence>
<evidence type="ECO:0000256" key="10">
    <source>
        <dbReference type="ARBA" id="ARBA00035686"/>
    </source>
</evidence>
<organism evidence="12 13">
    <name type="scientific">Cohnella boryungensis</name>
    <dbReference type="NCBI Taxonomy" id="768479"/>
    <lineage>
        <taxon>Bacteria</taxon>
        <taxon>Bacillati</taxon>
        <taxon>Bacillota</taxon>
        <taxon>Bacilli</taxon>
        <taxon>Bacillales</taxon>
        <taxon>Paenibacillaceae</taxon>
        <taxon>Cohnella</taxon>
    </lineage>
</organism>
<comment type="function">
    <text evidence="9">Part of the binding-protein-dependent transport system for D-xylose. Probably responsible for the translocation of the substrate across the membrane.</text>
</comment>
<evidence type="ECO:0000313" key="13">
    <source>
        <dbReference type="Proteomes" id="UP001595755"/>
    </source>
</evidence>
<evidence type="ECO:0000256" key="5">
    <source>
        <dbReference type="ARBA" id="ARBA00022597"/>
    </source>
</evidence>
<dbReference type="PANTHER" id="PTHR32196:SF32">
    <property type="entry name" value="XYLOSE TRANSPORT SYSTEM PERMEASE PROTEIN XYLH"/>
    <property type="match status" value="1"/>
</dbReference>
<feature type="transmembrane region" description="Helical" evidence="11">
    <location>
        <begin position="185"/>
        <end position="204"/>
    </location>
</feature>
<keyword evidence="13" id="KW-1185">Reference proteome</keyword>
<sequence>MNVIKEAKPLKPANLGKEAKSLAHFNIREYGMYIALIVIMLTFSIMTDGLFMSSRNISNLLDATGYIGVLAVGMTLVIVIRHIDLSVGFAAGFMGAIAALLLTQAGWPVYVIFPVILVLGIVVGMFNGVLVASIGIPSFVASLAGMLIFRGALLQVTEKTGTIRIDNAQFNAIGNGFIPELAEVGGLKLLSLILGLAVILFYLYSEFSKRRNKIKYQFEVLSRPIFLLKLIFVSVVISYLTWILAGYHGFSWTVVIMLLVVVVYHFLTTKTVLGRQVYAVGSNPEAAHLSGINVKKITYIVFGSMGLLSALSGILFTSRLQSATTTAGTLFELDAIAAAYVGGVSSAGGVGKVTGSIIGAIVMASLSNGMNLLGVGISYQYMIRGAILAAAVIFDVMTRRKRG</sequence>
<keyword evidence="2" id="KW-0813">Transport</keyword>
<comment type="subcellular location">
    <subcellularLocation>
        <location evidence="1">Cell membrane</location>
        <topology evidence="1">Multi-pass membrane protein</topology>
    </subcellularLocation>
</comment>
<evidence type="ECO:0000256" key="9">
    <source>
        <dbReference type="ARBA" id="ARBA00035611"/>
    </source>
</evidence>
<proteinExistence type="predicted"/>
<feature type="transmembrane region" description="Helical" evidence="11">
    <location>
        <begin position="250"/>
        <end position="267"/>
    </location>
</feature>
<dbReference type="PANTHER" id="PTHR32196">
    <property type="entry name" value="ABC TRANSPORTER PERMEASE PROTEIN YPHD-RELATED-RELATED"/>
    <property type="match status" value="1"/>
</dbReference>
<dbReference type="CDD" id="cd06579">
    <property type="entry name" value="TM_PBP1_transp_AraH_like"/>
    <property type="match status" value="1"/>
</dbReference>
<evidence type="ECO:0000256" key="6">
    <source>
        <dbReference type="ARBA" id="ARBA00022692"/>
    </source>
</evidence>
<evidence type="ECO:0000256" key="2">
    <source>
        <dbReference type="ARBA" id="ARBA00022448"/>
    </source>
</evidence>
<protein>
    <recommendedName>
        <fullName evidence="10">Xylose transport system permease protein XylH</fullName>
    </recommendedName>
</protein>
<feature type="transmembrane region" description="Helical" evidence="11">
    <location>
        <begin position="129"/>
        <end position="149"/>
    </location>
</feature>
<feature type="transmembrane region" description="Helical" evidence="11">
    <location>
        <begin position="225"/>
        <end position="244"/>
    </location>
</feature>
<reference evidence="13" key="1">
    <citation type="journal article" date="2019" name="Int. J. Syst. Evol. Microbiol.">
        <title>The Global Catalogue of Microorganisms (GCM) 10K type strain sequencing project: providing services to taxonomists for standard genome sequencing and annotation.</title>
        <authorList>
            <consortium name="The Broad Institute Genomics Platform"/>
            <consortium name="The Broad Institute Genome Sequencing Center for Infectious Disease"/>
            <person name="Wu L."/>
            <person name="Ma J."/>
        </authorList>
    </citation>
    <scope>NUCLEOTIDE SEQUENCE [LARGE SCALE GENOMIC DNA]</scope>
    <source>
        <strain evidence="13">CGMCC 4.1641</strain>
    </source>
</reference>
<evidence type="ECO:0000256" key="7">
    <source>
        <dbReference type="ARBA" id="ARBA00022989"/>
    </source>
</evidence>
<dbReference type="EMBL" id="JBHSED010000036">
    <property type="protein sequence ID" value="MFC4305246.1"/>
    <property type="molecule type" value="Genomic_DNA"/>
</dbReference>
<keyword evidence="3" id="KW-1003">Cell membrane</keyword>
<name>A0ABV8SCG8_9BACL</name>
<evidence type="ECO:0000313" key="12">
    <source>
        <dbReference type="EMBL" id="MFC4305246.1"/>
    </source>
</evidence>
<feature type="transmembrane region" description="Helical" evidence="11">
    <location>
        <begin position="30"/>
        <end position="51"/>
    </location>
</feature>
<dbReference type="Pfam" id="PF02653">
    <property type="entry name" value="BPD_transp_2"/>
    <property type="match status" value="1"/>
</dbReference>
<keyword evidence="5" id="KW-0762">Sugar transport</keyword>
<evidence type="ECO:0000256" key="11">
    <source>
        <dbReference type="SAM" id="Phobius"/>
    </source>
</evidence>
<dbReference type="Proteomes" id="UP001595755">
    <property type="component" value="Unassembled WGS sequence"/>
</dbReference>
<evidence type="ECO:0000256" key="4">
    <source>
        <dbReference type="ARBA" id="ARBA00022519"/>
    </source>
</evidence>